<dbReference type="InterPro" id="IPR036397">
    <property type="entry name" value="RNaseH_sf"/>
</dbReference>
<dbReference type="Gene3D" id="3.30.420.10">
    <property type="entry name" value="Ribonuclease H-like superfamily/Ribonuclease H"/>
    <property type="match status" value="1"/>
</dbReference>
<protein>
    <submittedName>
        <fullName evidence="2">K02A2.6-like</fullName>
    </submittedName>
</protein>
<evidence type="ECO:0000313" key="2">
    <source>
        <dbReference type="EMBL" id="UYV66888.1"/>
    </source>
</evidence>
<dbReference type="EMBL" id="CP092866">
    <property type="protein sequence ID" value="UYV66888.1"/>
    <property type="molecule type" value="Genomic_DNA"/>
</dbReference>
<keyword evidence="3" id="KW-1185">Reference proteome</keyword>
<dbReference type="InterPro" id="IPR001584">
    <property type="entry name" value="Integrase_cat-core"/>
</dbReference>
<dbReference type="SUPFAM" id="SSF53098">
    <property type="entry name" value="Ribonuclease H-like"/>
    <property type="match status" value="1"/>
</dbReference>
<proteinExistence type="predicted"/>
<dbReference type="InterPro" id="IPR012337">
    <property type="entry name" value="RNaseH-like_sf"/>
</dbReference>
<feature type="domain" description="Integrase catalytic" evidence="1">
    <location>
        <begin position="23"/>
        <end position="125"/>
    </location>
</feature>
<evidence type="ECO:0000313" key="3">
    <source>
        <dbReference type="Proteomes" id="UP001235939"/>
    </source>
</evidence>
<accession>A0ABY6KDN6</accession>
<gene>
    <name evidence="2" type="ORF">LAZ67_4003241</name>
</gene>
<dbReference type="PROSITE" id="PS50994">
    <property type="entry name" value="INTEGRASE"/>
    <property type="match status" value="1"/>
</dbReference>
<reference evidence="2 3" key="1">
    <citation type="submission" date="2022-01" db="EMBL/GenBank/DDBJ databases">
        <title>A chromosomal length assembly of Cordylochernes scorpioides.</title>
        <authorList>
            <person name="Zeh D."/>
            <person name="Zeh J."/>
        </authorList>
    </citation>
    <scope>NUCLEOTIDE SEQUENCE [LARGE SCALE GENOMIC DNA]</scope>
    <source>
        <strain evidence="2">IN4F17</strain>
        <tissue evidence="2">Whole Body</tissue>
    </source>
</reference>
<sequence length="194" mass="21666">MPPATISEWTWPEKPWHRLHLDLADNGRQFVSGEFVQFTKINGIRHTKTSPYNPNTNGLAERYIEVDASQHFIMSLRVDVLSGVAPPVLRDDAASSFVDHLPRLRCSTSAALYCRTPKDLREPPLKWISFPLAVSLGLTTGGGTRETYQKSSYCGVGENVTTATGNKSANTSLFIFIFNPHYIITRISINGYLH</sequence>
<name>A0ABY6KDN6_9ARAC</name>
<dbReference type="Proteomes" id="UP001235939">
    <property type="component" value="Chromosome 04"/>
</dbReference>
<evidence type="ECO:0000259" key="1">
    <source>
        <dbReference type="PROSITE" id="PS50994"/>
    </source>
</evidence>
<organism evidence="2 3">
    <name type="scientific">Cordylochernes scorpioides</name>
    <dbReference type="NCBI Taxonomy" id="51811"/>
    <lineage>
        <taxon>Eukaryota</taxon>
        <taxon>Metazoa</taxon>
        <taxon>Ecdysozoa</taxon>
        <taxon>Arthropoda</taxon>
        <taxon>Chelicerata</taxon>
        <taxon>Arachnida</taxon>
        <taxon>Pseudoscorpiones</taxon>
        <taxon>Cheliferoidea</taxon>
        <taxon>Chernetidae</taxon>
        <taxon>Cordylochernes</taxon>
    </lineage>
</organism>